<feature type="region of interest" description="Disordered" evidence="2">
    <location>
        <begin position="175"/>
        <end position="194"/>
    </location>
</feature>
<evidence type="ECO:0000259" key="4">
    <source>
        <dbReference type="Pfam" id="PF17384"/>
    </source>
</evidence>
<comment type="caution">
    <text evidence="5">The sequence shown here is derived from an EMBL/GenBank/DDBJ whole genome shotgun (WGS) entry which is preliminary data.</text>
</comment>
<feature type="compositionally biased region" description="Acidic residues" evidence="2">
    <location>
        <begin position="62"/>
        <end position="73"/>
    </location>
</feature>
<feature type="region of interest" description="Disordered" evidence="2">
    <location>
        <begin position="52"/>
        <end position="73"/>
    </location>
</feature>
<feature type="region of interest" description="Disordered" evidence="2">
    <location>
        <begin position="203"/>
        <end position="238"/>
    </location>
</feature>
<dbReference type="Pfam" id="PF17384">
    <property type="entry name" value="DUF150_C"/>
    <property type="match status" value="1"/>
</dbReference>
<feature type="chain" id="PRO_5040418860" description="Ribosome maturation factor RimP C-terminal domain-containing protein" evidence="3">
    <location>
        <begin position="19"/>
        <end position="397"/>
    </location>
</feature>
<dbReference type="InterPro" id="IPR028998">
    <property type="entry name" value="RimP_C"/>
</dbReference>
<dbReference type="EMBL" id="CAICTM010000827">
    <property type="protein sequence ID" value="CAB9517068.1"/>
    <property type="molecule type" value="Genomic_DNA"/>
</dbReference>
<accession>A0A9N8EA62</accession>
<feature type="domain" description="Ribosome maturation factor RimP C-terminal" evidence="4">
    <location>
        <begin position="317"/>
        <end position="381"/>
    </location>
</feature>
<reference evidence="5" key="1">
    <citation type="submission" date="2020-06" db="EMBL/GenBank/DDBJ databases">
        <authorList>
            <consortium name="Plant Systems Biology data submission"/>
        </authorList>
    </citation>
    <scope>NUCLEOTIDE SEQUENCE</scope>
    <source>
        <strain evidence="5">D6</strain>
    </source>
</reference>
<dbReference type="SUPFAM" id="SSF74942">
    <property type="entry name" value="YhbC-like, C-terminal domain"/>
    <property type="match status" value="1"/>
</dbReference>
<dbReference type="InterPro" id="IPR036847">
    <property type="entry name" value="RimP_C_sf"/>
</dbReference>
<gene>
    <name evidence="5" type="ORF">SEMRO_828_G207990.1</name>
</gene>
<dbReference type="Proteomes" id="UP001153069">
    <property type="component" value="Unassembled WGS sequence"/>
</dbReference>
<organism evidence="5 6">
    <name type="scientific">Seminavis robusta</name>
    <dbReference type="NCBI Taxonomy" id="568900"/>
    <lineage>
        <taxon>Eukaryota</taxon>
        <taxon>Sar</taxon>
        <taxon>Stramenopiles</taxon>
        <taxon>Ochrophyta</taxon>
        <taxon>Bacillariophyta</taxon>
        <taxon>Bacillariophyceae</taxon>
        <taxon>Bacillariophycidae</taxon>
        <taxon>Naviculales</taxon>
        <taxon>Naviculaceae</taxon>
        <taxon>Seminavis</taxon>
    </lineage>
</organism>
<evidence type="ECO:0000313" key="5">
    <source>
        <dbReference type="EMBL" id="CAB9517068.1"/>
    </source>
</evidence>
<feature type="coiled-coil region" evidence="1">
    <location>
        <begin position="246"/>
        <end position="304"/>
    </location>
</feature>
<evidence type="ECO:0000256" key="3">
    <source>
        <dbReference type="SAM" id="SignalP"/>
    </source>
</evidence>
<evidence type="ECO:0000256" key="1">
    <source>
        <dbReference type="SAM" id="Coils"/>
    </source>
</evidence>
<keyword evidence="1" id="KW-0175">Coiled coil</keyword>
<proteinExistence type="predicted"/>
<keyword evidence="3" id="KW-0732">Signal</keyword>
<evidence type="ECO:0000313" key="6">
    <source>
        <dbReference type="Proteomes" id="UP001153069"/>
    </source>
</evidence>
<evidence type="ECO:0000256" key="2">
    <source>
        <dbReference type="SAM" id="MobiDB-lite"/>
    </source>
</evidence>
<feature type="signal peptide" evidence="3">
    <location>
        <begin position="1"/>
        <end position="18"/>
    </location>
</feature>
<dbReference type="OrthoDB" id="44069at2759"/>
<protein>
    <recommendedName>
        <fullName evidence="4">Ribosome maturation factor RimP C-terminal domain-containing protein</fullName>
    </recommendedName>
</protein>
<sequence>MSVFLCALITNWVSTTEGFVPRAGWTTVHIDSATRNPSHAIAKSTRLFSSTQKRQPSRVVDEDGPTLDLDDGEADVVDEDDLPELREVERASDMPSGPIPHQPWRRGETNGCEDPITAEWRVKAEDIIYSAAKLAGGKVHDVTWFLSSVLVTLDEDVSEAQNPFKASGPVIEVRNPSDPVYFDPKDPNPEPIMSDDETIVYQRETEEEAEERKQRNRNRWAKGEDGEPQIPEGEDEDPLDMYMNEETRYETALTDAEEAKELYEQEEKRPKPFRVDTAAISTIAGALLDALEEAEAELEILSRHELVLASPGPPELLETQKQFDANRGQTVFVETQDPWQSNRILKGKLLDRNAMDVYINKQGRMVTIPMNFVKCVRVEPKKKREAEAADGEVEEEE</sequence>
<dbReference type="AlphaFoldDB" id="A0A9N8EA62"/>
<keyword evidence="6" id="KW-1185">Reference proteome</keyword>
<name>A0A9N8EA62_9STRA</name>